<evidence type="ECO:0008006" key="5">
    <source>
        <dbReference type="Google" id="ProtNLM"/>
    </source>
</evidence>
<protein>
    <recommendedName>
        <fullName evidence="5">Myb-like domain-containing protein</fullName>
    </recommendedName>
</protein>
<dbReference type="HOGENOM" id="CLU_413900_0_0_1"/>
<feature type="region of interest" description="Disordered" evidence="1">
    <location>
        <begin position="280"/>
        <end position="300"/>
    </location>
</feature>
<dbReference type="EnsemblFungi" id="EJT82209">
    <property type="protein sequence ID" value="EJT82209"/>
    <property type="gene ID" value="GGTG_02183"/>
</dbReference>
<dbReference type="Proteomes" id="UP000006039">
    <property type="component" value="Unassembled WGS sequence"/>
</dbReference>
<feature type="compositionally biased region" description="Gly residues" evidence="1">
    <location>
        <begin position="654"/>
        <end position="663"/>
    </location>
</feature>
<dbReference type="EMBL" id="GL385395">
    <property type="protein sequence ID" value="EJT82209.1"/>
    <property type="molecule type" value="Genomic_DNA"/>
</dbReference>
<feature type="compositionally biased region" description="Low complexity" evidence="1">
    <location>
        <begin position="469"/>
        <end position="492"/>
    </location>
</feature>
<feature type="region of interest" description="Disordered" evidence="1">
    <location>
        <begin position="326"/>
        <end position="532"/>
    </location>
</feature>
<keyword evidence="4" id="KW-1185">Reference proteome</keyword>
<feature type="region of interest" description="Disordered" evidence="1">
    <location>
        <begin position="32"/>
        <end position="147"/>
    </location>
</feature>
<evidence type="ECO:0000313" key="2">
    <source>
        <dbReference type="EMBL" id="EJT82209.1"/>
    </source>
</evidence>
<evidence type="ECO:0000313" key="3">
    <source>
        <dbReference type="EnsemblFungi" id="EJT82209"/>
    </source>
</evidence>
<proteinExistence type="predicted"/>
<feature type="compositionally biased region" description="Low complexity" evidence="1">
    <location>
        <begin position="340"/>
        <end position="349"/>
    </location>
</feature>
<feature type="compositionally biased region" description="Basic and acidic residues" evidence="1">
    <location>
        <begin position="363"/>
        <end position="372"/>
    </location>
</feature>
<dbReference type="OrthoDB" id="3439209at2759"/>
<sequence length="663" mass="71740">MQVGQAQAQEHHFGQQPITYQPGLAATLFPYQHQHAQQSQQGQQQPLPADPSAAFAAGGYQPQLYYQPSQPQGQGHHTSRPAQSSHLVHHIAQPLEPGIAFPASGNLTMARRGGRSDTGAGGGCNSSPSSPEHLPGHNPFDILPAQGLPSFKSETAQNHHQQLDAAGKEQAFPQICWPTTPPPSRGQWPVDGTQLADGVMFPHHHQMPMYDGLPTDIWYSRAAAGSQTAAATVSPKDIRFPPPVAPDEPFRANLFGGGAHDGDGPFVLDAQADPSKLYLDRASPSLPMSEWPPQQQPAAYQPDPALLEMHNDLFYQIMGEGGDAVGSSNIKSTVDETRRPTSGGTSSSPAKQKKPSRGHQKRKELLAEEPTGRRGSAIPDLRPGAGGATAGRRTSLPRQDAAAGNKPKRRSGVGVGVVDSHAQQHYQGAWEIQPIQAMPSASPYPQQQQREEGPNTTVMAAAPPPPFIPVAATPLPTTTAAPAEGAQGTPQRRTTRRRRDPDTPPDSADDDDVATAAAGNQVLPAGASKRAQDEFLVRMRRQGVPYKTILANGNFEVEEATLRTRHRSLVKRPEERPRVPEWTTVDDKLLERIVMEMMKDHKRDRALIPWAKVGPYIKRSGGTHEFGPQACHKRWDELVAISKARGSSTDQKKQGGGRNQRSR</sequence>
<feature type="compositionally biased region" description="Low complexity" evidence="1">
    <location>
        <begin position="58"/>
        <end position="75"/>
    </location>
</feature>
<gene>
    <name evidence="3" type="primary">20342641</name>
    <name evidence="2" type="ORF">GGTG_02183</name>
</gene>
<evidence type="ECO:0000256" key="1">
    <source>
        <dbReference type="SAM" id="MobiDB-lite"/>
    </source>
</evidence>
<feature type="compositionally biased region" description="Basic residues" evidence="1">
    <location>
        <begin position="351"/>
        <end position="362"/>
    </location>
</feature>
<reference evidence="3" key="5">
    <citation type="submission" date="2018-04" db="UniProtKB">
        <authorList>
            <consortium name="EnsemblFungi"/>
        </authorList>
    </citation>
    <scope>IDENTIFICATION</scope>
    <source>
        <strain evidence="3">R3-111a-1</strain>
    </source>
</reference>
<reference evidence="3" key="4">
    <citation type="journal article" date="2015" name="G3 (Bethesda)">
        <title>Genome sequences of three phytopathogenic species of the Magnaporthaceae family of fungi.</title>
        <authorList>
            <person name="Okagaki L.H."/>
            <person name="Nunes C.C."/>
            <person name="Sailsbery J."/>
            <person name="Clay B."/>
            <person name="Brown D."/>
            <person name="John T."/>
            <person name="Oh Y."/>
            <person name="Young N."/>
            <person name="Fitzgerald M."/>
            <person name="Haas B.J."/>
            <person name="Zeng Q."/>
            <person name="Young S."/>
            <person name="Adiconis X."/>
            <person name="Fan L."/>
            <person name="Levin J.Z."/>
            <person name="Mitchell T.K."/>
            <person name="Okubara P.A."/>
            <person name="Farman M.L."/>
            <person name="Kohn L.M."/>
            <person name="Birren B."/>
            <person name="Ma L.-J."/>
            <person name="Dean R.A."/>
        </authorList>
    </citation>
    <scope>NUCLEOTIDE SEQUENCE</scope>
    <source>
        <strain evidence="3">R3-111a-1</strain>
    </source>
</reference>
<feature type="region of interest" description="Disordered" evidence="1">
    <location>
        <begin position="642"/>
        <end position="663"/>
    </location>
</feature>
<dbReference type="AlphaFoldDB" id="J3NLN4"/>
<accession>J3NLN4</accession>
<feature type="compositionally biased region" description="Polar residues" evidence="1">
    <location>
        <begin position="443"/>
        <end position="458"/>
    </location>
</feature>
<dbReference type="RefSeq" id="XP_009218218.1">
    <property type="nucleotide sequence ID" value="XM_009219954.1"/>
</dbReference>
<name>J3NLN4_GAET3</name>
<organism evidence="2">
    <name type="scientific">Gaeumannomyces tritici (strain R3-111a-1)</name>
    <name type="common">Wheat and barley take-all root rot fungus</name>
    <name type="synonym">Gaeumannomyces graminis var. tritici</name>
    <dbReference type="NCBI Taxonomy" id="644352"/>
    <lineage>
        <taxon>Eukaryota</taxon>
        <taxon>Fungi</taxon>
        <taxon>Dikarya</taxon>
        <taxon>Ascomycota</taxon>
        <taxon>Pezizomycotina</taxon>
        <taxon>Sordariomycetes</taxon>
        <taxon>Sordariomycetidae</taxon>
        <taxon>Magnaporthales</taxon>
        <taxon>Magnaporthaceae</taxon>
        <taxon>Gaeumannomyces</taxon>
    </lineage>
</organism>
<dbReference type="eggNOG" id="ENOG502SRZH">
    <property type="taxonomic scope" value="Eukaryota"/>
</dbReference>
<evidence type="ECO:0000313" key="4">
    <source>
        <dbReference type="Proteomes" id="UP000006039"/>
    </source>
</evidence>
<dbReference type="VEuPathDB" id="FungiDB:GGTG_02183"/>
<dbReference type="GeneID" id="20342641"/>
<feature type="compositionally biased region" description="Low complexity" evidence="1">
    <location>
        <begin position="32"/>
        <end position="45"/>
    </location>
</feature>
<reference evidence="2" key="3">
    <citation type="submission" date="2010-09" db="EMBL/GenBank/DDBJ databases">
        <title>Annotation of Gaeumannomyces graminis var. tritici R3-111a-1.</title>
        <authorList>
            <consortium name="The Broad Institute Genome Sequencing Platform"/>
            <person name="Ma L.-J."/>
            <person name="Dead R."/>
            <person name="Young S.K."/>
            <person name="Zeng Q."/>
            <person name="Gargeya S."/>
            <person name="Fitzgerald M."/>
            <person name="Haas B."/>
            <person name="Abouelleil A."/>
            <person name="Alvarado L."/>
            <person name="Arachchi H.M."/>
            <person name="Berlin A."/>
            <person name="Brown A."/>
            <person name="Chapman S.B."/>
            <person name="Chen Z."/>
            <person name="Dunbar C."/>
            <person name="Freedman E."/>
            <person name="Gearin G."/>
            <person name="Gellesch M."/>
            <person name="Goldberg J."/>
            <person name="Griggs A."/>
            <person name="Gujja S."/>
            <person name="Heiman D."/>
            <person name="Howarth C."/>
            <person name="Larson L."/>
            <person name="Lui A."/>
            <person name="MacDonald P.J.P."/>
            <person name="Mehta T."/>
            <person name="Montmayeur A."/>
            <person name="Murphy C."/>
            <person name="Neiman D."/>
            <person name="Pearson M."/>
            <person name="Priest M."/>
            <person name="Roberts A."/>
            <person name="Saif S."/>
            <person name="Shea T."/>
            <person name="Shenoy N."/>
            <person name="Sisk P."/>
            <person name="Stolte C."/>
            <person name="Sykes S."/>
            <person name="Yandava C."/>
            <person name="Wortman J."/>
            <person name="Nusbaum C."/>
            <person name="Birren B."/>
        </authorList>
    </citation>
    <scope>NUCLEOTIDE SEQUENCE</scope>
    <source>
        <strain evidence="2">R3-111a-1</strain>
    </source>
</reference>
<reference evidence="2" key="2">
    <citation type="submission" date="2010-07" db="EMBL/GenBank/DDBJ databases">
        <authorList>
            <consortium name="The Broad Institute Genome Sequencing Platform"/>
            <consortium name="Broad Institute Genome Sequencing Center for Infectious Disease"/>
            <person name="Ma L.-J."/>
            <person name="Dead R."/>
            <person name="Young S."/>
            <person name="Zeng Q."/>
            <person name="Koehrsen M."/>
            <person name="Alvarado L."/>
            <person name="Berlin A."/>
            <person name="Chapman S.B."/>
            <person name="Chen Z."/>
            <person name="Freedman E."/>
            <person name="Gellesch M."/>
            <person name="Goldberg J."/>
            <person name="Griggs A."/>
            <person name="Gujja S."/>
            <person name="Heilman E.R."/>
            <person name="Heiman D."/>
            <person name="Hepburn T."/>
            <person name="Howarth C."/>
            <person name="Jen D."/>
            <person name="Larson L."/>
            <person name="Mehta T."/>
            <person name="Neiman D."/>
            <person name="Pearson M."/>
            <person name="Roberts A."/>
            <person name="Saif S."/>
            <person name="Shea T."/>
            <person name="Shenoy N."/>
            <person name="Sisk P."/>
            <person name="Stolte C."/>
            <person name="Sykes S."/>
            <person name="Walk T."/>
            <person name="White J."/>
            <person name="Yandava C."/>
            <person name="Haas B."/>
            <person name="Nusbaum C."/>
            <person name="Birren B."/>
        </authorList>
    </citation>
    <scope>NUCLEOTIDE SEQUENCE</scope>
    <source>
        <strain evidence="2">R3-111a-1</strain>
    </source>
</reference>
<dbReference type="STRING" id="644352.J3NLN4"/>
<reference evidence="4" key="1">
    <citation type="submission" date="2010-07" db="EMBL/GenBank/DDBJ databases">
        <title>The genome sequence of Gaeumannomyces graminis var. tritici strain R3-111a-1.</title>
        <authorList>
            <consortium name="The Broad Institute Genome Sequencing Platform"/>
            <person name="Ma L.-J."/>
            <person name="Dead R."/>
            <person name="Young S."/>
            <person name="Zeng Q."/>
            <person name="Koehrsen M."/>
            <person name="Alvarado L."/>
            <person name="Berlin A."/>
            <person name="Chapman S.B."/>
            <person name="Chen Z."/>
            <person name="Freedman E."/>
            <person name="Gellesch M."/>
            <person name="Goldberg J."/>
            <person name="Griggs A."/>
            <person name="Gujja S."/>
            <person name="Heilman E.R."/>
            <person name="Heiman D."/>
            <person name="Hepburn T."/>
            <person name="Howarth C."/>
            <person name="Jen D."/>
            <person name="Larson L."/>
            <person name="Mehta T."/>
            <person name="Neiman D."/>
            <person name="Pearson M."/>
            <person name="Roberts A."/>
            <person name="Saif S."/>
            <person name="Shea T."/>
            <person name="Shenoy N."/>
            <person name="Sisk P."/>
            <person name="Stolte C."/>
            <person name="Sykes S."/>
            <person name="Walk T."/>
            <person name="White J."/>
            <person name="Yandava C."/>
            <person name="Haas B."/>
            <person name="Nusbaum C."/>
            <person name="Birren B."/>
        </authorList>
    </citation>
    <scope>NUCLEOTIDE SEQUENCE [LARGE SCALE GENOMIC DNA]</scope>
    <source>
        <strain evidence="4">R3-111a-1</strain>
    </source>
</reference>